<evidence type="ECO:0008006" key="4">
    <source>
        <dbReference type="Google" id="ProtNLM"/>
    </source>
</evidence>
<organism evidence="2 3">
    <name type="scientific">Paenibacillus hunanensis</name>
    <dbReference type="NCBI Taxonomy" id="539262"/>
    <lineage>
        <taxon>Bacteria</taxon>
        <taxon>Bacillati</taxon>
        <taxon>Bacillota</taxon>
        <taxon>Bacilli</taxon>
        <taxon>Bacillales</taxon>
        <taxon>Paenibacillaceae</taxon>
        <taxon>Paenibacillus</taxon>
    </lineage>
</organism>
<sequence length="194" mass="21090">MKRIAHTLLVFLTCTGLLFTISGLTAKSAYACSCAVESSFSDKLERAEAVFSGKVIAIRPAMISSEWNAKQVTLDVQQGWSEGVHQRMSVETSGESAACGYTFEKGSSYIVYAYNNEGGALATSACSGNYKLSSPDGAAELIRLSTVASIPLSAGSNIWFNGYRLYAGILVSAVVVMWASLWISRYRRRHREMK</sequence>
<keyword evidence="3" id="KW-1185">Reference proteome</keyword>
<dbReference type="EMBL" id="JAVDQH010000045">
    <property type="protein sequence ID" value="MDR6246808.1"/>
    <property type="molecule type" value="Genomic_DNA"/>
</dbReference>
<dbReference type="SUPFAM" id="SSF50242">
    <property type="entry name" value="TIMP-like"/>
    <property type="match status" value="1"/>
</dbReference>
<feature type="transmembrane region" description="Helical" evidence="1">
    <location>
        <begin position="165"/>
        <end position="184"/>
    </location>
</feature>
<protein>
    <recommendedName>
        <fullName evidence="4">Tissue inhibitor of metalloproteinase</fullName>
    </recommendedName>
</protein>
<dbReference type="RefSeq" id="WP_188775699.1">
    <property type="nucleotide sequence ID" value="NZ_BMMB01000005.1"/>
</dbReference>
<evidence type="ECO:0000256" key="1">
    <source>
        <dbReference type="SAM" id="Phobius"/>
    </source>
</evidence>
<comment type="caution">
    <text evidence="2">The sequence shown here is derived from an EMBL/GenBank/DDBJ whole genome shotgun (WGS) entry which is preliminary data.</text>
</comment>
<name>A0ABU1J5M2_9BACL</name>
<evidence type="ECO:0000313" key="2">
    <source>
        <dbReference type="EMBL" id="MDR6246808.1"/>
    </source>
</evidence>
<dbReference type="Proteomes" id="UP001185028">
    <property type="component" value="Unassembled WGS sequence"/>
</dbReference>
<proteinExistence type="predicted"/>
<dbReference type="Gene3D" id="2.40.50.120">
    <property type="match status" value="1"/>
</dbReference>
<dbReference type="InterPro" id="IPR008993">
    <property type="entry name" value="TIMP-like_OB-fold"/>
</dbReference>
<evidence type="ECO:0000313" key="3">
    <source>
        <dbReference type="Proteomes" id="UP001185028"/>
    </source>
</evidence>
<keyword evidence="1" id="KW-0812">Transmembrane</keyword>
<reference evidence="2 3" key="1">
    <citation type="submission" date="2023-07" db="EMBL/GenBank/DDBJ databases">
        <title>Genomic Encyclopedia of Type Strains, Phase IV (KMG-IV): sequencing the most valuable type-strain genomes for metagenomic binning, comparative biology and taxonomic classification.</title>
        <authorList>
            <person name="Goeker M."/>
        </authorList>
    </citation>
    <scope>NUCLEOTIDE SEQUENCE [LARGE SCALE GENOMIC DNA]</scope>
    <source>
        <strain evidence="2 3">DSM 22170</strain>
    </source>
</reference>
<accession>A0ABU1J5M2</accession>
<keyword evidence="1" id="KW-0472">Membrane</keyword>
<keyword evidence="1" id="KW-1133">Transmembrane helix</keyword>
<gene>
    <name evidence="2" type="ORF">JOC58_004768</name>
</gene>